<gene>
    <name evidence="12" type="ORF">LPJ64_001252</name>
</gene>
<reference evidence="12" key="1">
    <citation type="submission" date="2022-07" db="EMBL/GenBank/DDBJ databases">
        <title>Phylogenomic reconstructions and comparative analyses of Kickxellomycotina fungi.</title>
        <authorList>
            <person name="Reynolds N.K."/>
            <person name="Stajich J.E."/>
            <person name="Barry K."/>
            <person name="Grigoriev I.V."/>
            <person name="Crous P."/>
            <person name="Smith M.E."/>
        </authorList>
    </citation>
    <scope>NUCLEOTIDE SEQUENCE</scope>
    <source>
        <strain evidence="12">NBRC 105413</strain>
    </source>
</reference>
<keyword evidence="6" id="KW-0813">Transport</keyword>
<sequence>MHAAEASHRHCDEITILRVKRKRGQEPLEALLVHQQQQQQSQRRKLTPTVSTNKLFELGQTLTQTEFDDQIKRQALQNRLSQLAQQQPADISEDAPMESVQPTSATRQLRFRVSSKKSQVQYEEQEEEPNRLGIPQVVAAADIARKAKNVRILDAIRDEDQLDIDDLVPLVRSNLAMQHDDPEFFYDFYFERKAPPSAIAAYAYAAGGMVFWTEDADDGDAYDVESECEDEEDDSNAEDYYANDYPDDPDTDSDGAAYYYSSDERERMQSEARAYDYDNGGGDDDDYDHW</sequence>
<evidence type="ECO:0000256" key="1">
    <source>
        <dbReference type="ARBA" id="ARBA00003202"/>
    </source>
</evidence>
<evidence type="ECO:0000256" key="7">
    <source>
        <dbReference type="ARBA" id="ARBA00022490"/>
    </source>
</evidence>
<evidence type="ECO:0000256" key="2">
    <source>
        <dbReference type="ARBA" id="ARBA00004123"/>
    </source>
</evidence>
<dbReference type="Pfam" id="PF08574">
    <property type="entry name" value="Iwr1"/>
    <property type="match status" value="1"/>
</dbReference>
<protein>
    <recommendedName>
        <fullName evidence="5">Probable RNA polymerase II nuclear localization protein SLC7A6OS</fullName>
    </recommendedName>
</protein>
<dbReference type="InterPro" id="IPR040218">
    <property type="entry name" value="SLC7A6OS"/>
</dbReference>
<keyword evidence="7" id="KW-0963">Cytoplasm</keyword>
<dbReference type="GO" id="GO:0005737">
    <property type="term" value="C:cytoplasm"/>
    <property type="evidence" value="ECO:0007669"/>
    <property type="project" value="UniProtKB-SubCell"/>
</dbReference>
<evidence type="ECO:0000256" key="8">
    <source>
        <dbReference type="ARBA" id="ARBA00022927"/>
    </source>
</evidence>
<comment type="function">
    <text evidence="1">Directs RNA polymerase II nuclear import.</text>
</comment>
<dbReference type="GO" id="GO:0015031">
    <property type="term" value="P:protein transport"/>
    <property type="evidence" value="ECO:0007669"/>
    <property type="project" value="UniProtKB-KW"/>
</dbReference>
<dbReference type="AlphaFoldDB" id="A0A9W7XQ89"/>
<feature type="compositionally biased region" description="Acidic residues" evidence="10">
    <location>
        <begin position="281"/>
        <end position="290"/>
    </location>
</feature>
<dbReference type="Proteomes" id="UP001145021">
    <property type="component" value="Unassembled WGS sequence"/>
</dbReference>
<keyword evidence="9" id="KW-0539">Nucleus</keyword>
<comment type="subcellular location">
    <subcellularLocation>
        <location evidence="3">Cytoplasm</location>
    </subcellularLocation>
    <subcellularLocation>
        <location evidence="2">Nucleus</location>
    </subcellularLocation>
</comment>
<evidence type="ECO:0000313" key="13">
    <source>
        <dbReference type="Proteomes" id="UP001145021"/>
    </source>
</evidence>
<evidence type="ECO:0000259" key="11">
    <source>
        <dbReference type="Pfam" id="PF08574"/>
    </source>
</evidence>
<evidence type="ECO:0000313" key="12">
    <source>
        <dbReference type="EMBL" id="KAJ1647340.1"/>
    </source>
</evidence>
<feature type="region of interest" description="Disordered" evidence="10">
    <location>
        <begin position="229"/>
        <end position="290"/>
    </location>
</feature>
<dbReference type="InterPro" id="IPR013883">
    <property type="entry name" value="TF_Iwr1_dom"/>
</dbReference>
<organism evidence="12 13">
    <name type="scientific">Coemansia asiatica</name>
    <dbReference type="NCBI Taxonomy" id="1052880"/>
    <lineage>
        <taxon>Eukaryota</taxon>
        <taxon>Fungi</taxon>
        <taxon>Fungi incertae sedis</taxon>
        <taxon>Zoopagomycota</taxon>
        <taxon>Kickxellomycotina</taxon>
        <taxon>Kickxellomycetes</taxon>
        <taxon>Kickxellales</taxon>
        <taxon>Kickxellaceae</taxon>
        <taxon>Coemansia</taxon>
    </lineage>
</organism>
<proteinExistence type="inferred from homology"/>
<dbReference type="GO" id="GO:0005634">
    <property type="term" value="C:nucleus"/>
    <property type="evidence" value="ECO:0007669"/>
    <property type="project" value="UniProtKB-SubCell"/>
</dbReference>
<evidence type="ECO:0000256" key="10">
    <source>
        <dbReference type="SAM" id="MobiDB-lite"/>
    </source>
</evidence>
<evidence type="ECO:0000256" key="3">
    <source>
        <dbReference type="ARBA" id="ARBA00004496"/>
    </source>
</evidence>
<keyword evidence="13" id="KW-1185">Reference proteome</keyword>
<evidence type="ECO:0000256" key="9">
    <source>
        <dbReference type="ARBA" id="ARBA00023242"/>
    </source>
</evidence>
<accession>A0A9W7XQ89</accession>
<feature type="region of interest" description="Disordered" evidence="10">
    <location>
        <begin position="81"/>
        <end position="105"/>
    </location>
</feature>
<name>A0A9W7XQ89_9FUNG</name>
<comment type="similarity">
    <text evidence="4">Belongs to the IWR1/SLC7A6OS family.</text>
</comment>
<dbReference type="PANTHER" id="PTHR31196:SF2">
    <property type="entry name" value="RNA POLYMERASE II NUCLEAR LOCALIZATION PROTEIN SLC7A6OS-RELATED"/>
    <property type="match status" value="1"/>
</dbReference>
<dbReference type="EMBL" id="JANBOH010000032">
    <property type="protein sequence ID" value="KAJ1647340.1"/>
    <property type="molecule type" value="Genomic_DNA"/>
</dbReference>
<dbReference type="PANTHER" id="PTHR31196">
    <property type="entry name" value="RNA POLYMERASE II NUCLEAR LOCALIZATION PROTEIN SLC7A6OS-RELATED"/>
    <property type="match status" value="1"/>
</dbReference>
<comment type="caution">
    <text evidence="12">The sequence shown here is derived from an EMBL/GenBank/DDBJ whole genome shotgun (WGS) entry which is preliminary data.</text>
</comment>
<evidence type="ECO:0000256" key="6">
    <source>
        <dbReference type="ARBA" id="ARBA00022448"/>
    </source>
</evidence>
<feature type="compositionally biased region" description="Basic and acidic residues" evidence="10">
    <location>
        <begin position="262"/>
        <end position="276"/>
    </location>
</feature>
<evidence type="ECO:0000256" key="4">
    <source>
        <dbReference type="ARBA" id="ARBA00010218"/>
    </source>
</evidence>
<keyword evidence="8" id="KW-0653">Protein transport</keyword>
<evidence type="ECO:0000256" key="5">
    <source>
        <dbReference type="ARBA" id="ARBA00017036"/>
    </source>
</evidence>
<feature type="domain" description="Transcription factor Iwr1" evidence="11">
    <location>
        <begin position="183"/>
        <end position="248"/>
    </location>
</feature>